<evidence type="ECO:0000313" key="2">
    <source>
        <dbReference type="Proteomes" id="UP000186914"/>
    </source>
</evidence>
<proteinExistence type="predicted"/>
<evidence type="ECO:0008006" key="3">
    <source>
        <dbReference type="Google" id="ProtNLM"/>
    </source>
</evidence>
<protein>
    <recommendedName>
        <fullName evidence="3">MYM-type Zinc finger with FCS sequence motif-containing protein</fullName>
    </recommendedName>
</protein>
<gene>
    <name evidence="1" type="ORF">SAMN05421858_4550</name>
</gene>
<dbReference type="Proteomes" id="UP000186914">
    <property type="component" value="Unassembled WGS sequence"/>
</dbReference>
<sequence>MSDDCTYCGSDVHAHDPVFVDEERGGERTTVGQFCNYACLARYIEESELETGACCQLDLS</sequence>
<organism evidence="1 2">
    <name type="scientific">Haladaptatus litoreus</name>
    <dbReference type="NCBI Taxonomy" id="553468"/>
    <lineage>
        <taxon>Archaea</taxon>
        <taxon>Methanobacteriati</taxon>
        <taxon>Methanobacteriota</taxon>
        <taxon>Stenosarchaea group</taxon>
        <taxon>Halobacteria</taxon>
        <taxon>Halobacteriales</taxon>
        <taxon>Haladaptataceae</taxon>
        <taxon>Haladaptatus</taxon>
    </lineage>
</organism>
<name>A0A1N7EW13_9EURY</name>
<evidence type="ECO:0000313" key="1">
    <source>
        <dbReference type="EMBL" id="SIR92249.1"/>
    </source>
</evidence>
<dbReference type="AlphaFoldDB" id="A0A1N7EW13"/>
<keyword evidence="2" id="KW-1185">Reference proteome</keyword>
<dbReference type="EMBL" id="FTNO01000007">
    <property type="protein sequence ID" value="SIR92249.1"/>
    <property type="molecule type" value="Genomic_DNA"/>
</dbReference>
<accession>A0A1N7EW13</accession>
<reference evidence="2" key="1">
    <citation type="submission" date="2017-01" db="EMBL/GenBank/DDBJ databases">
        <authorList>
            <person name="Varghese N."/>
            <person name="Submissions S."/>
        </authorList>
    </citation>
    <scope>NUCLEOTIDE SEQUENCE [LARGE SCALE GENOMIC DNA]</scope>
    <source>
        <strain evidence="2">CGMCC 1.7737</strain>
    </source>
</reference>